<evidence type="ECO:0000256" key="4">
    <source>
        <dbReference type="ARBA" id="ARBA00022692"/>
    </source>
</evidence>
<comment type="caution">
    <text evidence="8">The sequence shown here is derived from an EMBL/GenBank/DDBJ whole genome shotgun (WGS) entry which is preliminary data.</text>
</comment>
<accession>A0A839H5V3</accession>
<dbReference type="Gene3D" id="1.10.1760.20">
    <property type="match status" value="1"/>
</dbReference>
<dbReference type="EMBL" id="JABVCQ010000002">
    <property type="protein sequence ID" value="MBB1124884.1"/>
    <property type="molecule type" value="Genomic_DNA"/>
</dbReference>
<evidence type="ECO:0000256" key="2">
    <source>
        <dbReference type="ARBA" id="ARBA00022448"/>
    </source>
</evidence>
<dbReference type="PANTHER" id="PTHR34229">
    <property type="entry name" value="METAL TRANSPORT PROTEIN HI_1621-RELATED"/>
    <property type="match status" value="1"/>
</dbReference>
<evidence type="ECO:0000256" key="6">
    <source>
        <dbReference type="ARBA" id="ARBA00023136"/>
    </source>
</evidence>
<feature type="transmembrane region" description="Helical" evidence="7">
    <location>
        <begin position="130"/>
        <end position="153"/>
    </location>
</feature>
<protein>
    <submittedName>
        <fullName evidence="8">Cobalt transporter CbiM</fullName>
    </submittedName>
</protein>
<gene>
    <name evidence="8" type="primary">cbiM</name>
    <name evidence="8" type="ORF">HUK38_01385</name>
</gene>
<dbReference type="Proteomes" id="UP000548632">
    <property type="component" value="Unassembled WGS sequence"/>
</dbReference>
<evidence type="ECO:0000256" key="3">
    <source>
        <dbReference type="ARBA" id="ARBA00022475"/>
    </source>
</evidence>
<dbReference type="GO" id="GO:0005886">
    <property type="term" value="C:plasma membrane"/>
    <property type="evidence" value="ECO:0007669"/>
    <property type="project" value="UniProtKB-SubCell"/>
</dbReference>
<evidence type="ECO:0000313" key="8">
    <source>
        <dbReference type="EMBL" id="MBB1124884.1"/>
    </source>
</evidence>
<dbReference type="InterPro" id="IPR002751">
    <property type="entry name" value="CbiM/NikMN"/>
</dbReference>
<evidence type="ECO:0000313" key="9">
    <source>
        <dbReference type="Proteomes" id="UP000548632"/>
    </source>
</evidence>
<keyword evidence="9" id="KW-1185">Reference proteome</keyword>
<evidence type="ECO:0000256" key="1">
    <source>
        <dbReference type="ARBA" id="ARBA00004651"/>
    </source>
</evidence>
<feature type="transmembrane region" description="Helical" evidence="7">
    <location>
        <begin position="64"/>
        <end position="93"/>
    </location>
</feature>
<organism evidence="8 9">
    <name type="scientific">Thiospirillum jenense</name>
    <dbReference type="NCBI Taxonomy" id="1653858"/>
    <lineage>
        <taxon>Bacteria</taxon>
        <taxon>Pseudomonadati</taxon>
        <taxon>Pseudomonadota</taxon>
        <taxon>Gammaproteobacteria</taxon>
        <taxon>Chromatiales</taxon>
        <taxon>Chromatiaceae</taxon>
        <taxon>Thiospirillum</taxon>
    </lineage>
</organism>
<dbReference type="Pfam" id="PF01891">
    <property type="entry name" value="CbiM"/>
    <property type="match status" value="1"/>
</dbReference>
<keyword evidence="6 7" id="KW-0472">Membrane</keyword>
<dbReference type="PANTHER" id="PTHR34229:SF1">
    <property type="entry name" value="METAL TRANSPORT PROTEIN HI_1621-RELATED"/>
    <property type="match status" value="1"/>
</dbReference>
<keyword evidence="5 7" id="KW-1133">Transmembrane helix</keyword>
<dbReference type="RefSeq" id="WP_182581984.1">
    <property type="nucleotide sequence ID" value="NZ_JABVCQ010000002.1"/>
</dbReference>
<comment type="subcellular location">
    <subcellularLocation>
        <location evidence="1">Cell membrane</location>
        <topology evidence="1">Multi-pass membrane protein</topology>
    </subcellularLocation>
</comment>
<sequence length="204" mass="21386">MAHLPDGILIAPLLITGGGVALGLLTYSIKHLTDEQLPQTAVLSAAFFVVSLINIPLGPSSVHLLLNGLIGVILGWAAVPALFIALLLQLVFFGHGGVTTLGINLLNMALPALICAGLFRLFIPRRPPLFWLGAVIGALGIIMTSAFVAGELILSGQAFLPTAQLLLITALPLAVIEAVVTGAALRFIHQIEPQLLPRTVLHQV</sequence>
<evidence type="ECO:0000256" key="5">
    <source>
        <dbReference type="ARBA" id="ARBA00022989"/>
    </source>
</evidence>
<dbReference type="GO" id="GO:0000041">
    <property type="term" value="P:transition metal ion transport"/>
    <property type="evidence" value="ECO:0007669"/>
    <property type="project" value="InterPro"/>
</dbReference>
<evidence type="ECO:0000256" key="7">
    <source>
        <dbReference type="SAM" id="Phobius"/>
    </source>
</evidence>
<dbReference type="AlphaFoldDB" id="A0A839H5V3"/>
<proteinExistence type="predicted"/>
<feature type="transmembrane region" description="Helical" evidence="7">
    <location>
        <begin position="41"/>
        <end position="57"/>
    </location>
</feature>
<keyword evidence="3" id="KW-1003">Cell membrane</keyword>
<feature type="transmembrane region" description="Helical" evidence="7">
    <location>
        <begin position="105"/>
        <end position="123"/>
    </location>
</feature>
<keyword evidence="4 7" id="KW-0812">Transmembrane</keyword>
<reference evidence="8 9" key="1">
    <citation type="journal article" date="2020" name="Arch. Microbiol.">
        <title>The genome sequence of the giant phototrophic gammaproteobacterium Thiospirillum jenense gives insight into its physiological properties and phylogenetic relationships.</title>
        <authorList>
            <person name="Imhoff J.F."/>
            <person name="Meyer T.E."/>
            <person name="Kyndt J.A."/>
        </authorList>
    </citation>
    <scope>NUCLEOTIDE SEQUENCE [LARGE SCALE GENOMIC DNA]</scope>
    <source>
        <strain evidence="8 9">DSM 216</strain>
    </source>
</reference>
<feature type="transmembrane region" description="Helical" evidence="7">
    <location>
        <begin position="165"/>
        <end position="188"/>
    </location>
</feature>
<name>A0A839H5V3_9GAMM</name>
<dbReference type="NCBIfam" id="NF004905">
    <property type="entry name" value="PRK06265.1-5"/>
    <property type="match status" value="1"/>
</dbReference>
<keyword evidence="2" id="KW-0813">Transport</keyword>
<feature type="transmembrane region" description="Helical" evidence="7">
    <location>
        <begin position="7"/>
        <end position="29"/>
    </location>
</feature>